<feature type="region of interest" description="Disordered" evidence="1">
    <location>
        <begin position="1"/>
        <end position="41"/>
    </location>
</feature>
<protein>
    <recommendedName>
        <fullName evidence="2">Wbp11/ELF5/Saf1 N-terminal domain-containing protein</fullName>
    </recommendedName>
</protein>
<name>A0AA39LJV3_9BILA</name>
<dbReference type="Pfam" id="PF09429">
    <property type="entry name" value="Wbp11"/>
    <property type="match status" value="1"/>
</dbReference>
<dbReference type="GO" id="GO:0006396">
    <property type="term" value="P:RNA processing"/>
    <property type="evidence" value="ECO:0007669"/>
    <property type="project" value="InterPro"/>
</dbReference>
<dbReference type="AlphaFoldDB" id="A0AA39LJV3"/>
<feature type="domain" description="Wbp11/ELF5/Saf1 N-terminal" evidence="2">
    <location>
        <begin position="8"/>
        <end position="61"/>
    </location>
</feature>
<reference evidence="3" key="1">
    <citation type="submission" date="2023-06" db="EMBL/GenBank/DDBJ databases">
        <title>Genomic analysis of the entomopathogenic nematode Steinernema hermaphroditum.</title>
        <authorList>
            <person name="Schwarz E.M."/>
            <person name="Heppert J.K."/>
            <person name="Baniya A."/>
            <person name="Schwartz H.T."/>
            <person name="Tan C.-H."/>
            <person name="Antoshechkin I."/>
            <person name="Sternberg P.W."/>
            <person name="Goodrich-Blair H."/>
            <person name="Dillman A.R."/>
        </authorList>
    </citation>
    <scope>NUCLEOTIDE SEQUENCE</scope>
    <source>
        <strain evidence="3">PS9179</strain>
        <tissue evidence="3">Whole animal</tissue>
    </source>
</reference>
<dbReference type="InterPro" id="IPR019007">
    <property type="entry name" value="Wbp11/ELF5/Saf1_N"/>
</dbReference>
<accession>A0AA39LJV3</accession>
<organism evidence="3 4">
    <name type="scientific">Steinernema hermaphroditum</name>
    <dbReference type="NCBI Taxonomy" id="289476"/>
    <lineage>
        <taxon>Eukaryota</taxon>
        <taxon>Metazoa</taxon>
        <taxon>Ecdysozoa</taxon>
        <taxon>Nematoda</taxon>
        <taxon>Chromadorea</taxon>
        <taxon>Rhabditida</taxon>
        <taxon>Tylenchina</taxon>
        <taxon>Panagrolaimomorpha</taxon>
        <taxon>Strongyloidoidea</taxon>
        <taxon>Steinernematidae</taxon>
        <taxon>Steinernema</taxon>
    </lineage>
</organism>
<gene>
    <name evidence="3" type="ORF">QR680_003474</name>
</gene>
<sequence length="66" mass="8038">MARHNKSERVMNPADRERKQQRQKELRRNKKQRTMVRQAIVKARNPSELLDSIRKLDDQEFDIGHR</sequence>
<dbReference type="EMBL" id="JAUCMV010000005">
    <property type="protein sequence ID" value="KAK0400396.1"/>
    <property type="molecule type" value="Genomic_DNA"/>
</dbReference>
<evidence type="ECO:0000313" key="3">
    <source>
        <dbReference type="EMBL" id="KAK0400396.1"/>
    </source>
</evidence>
<evidence type="ECO:0000313" key="4">
    <source>
        <dbReference type="Proteomes" id="UP001175271"/>
    </source>
</evidence>
<evidence type="ECO:0000256" key="1">
    <source>
        <dbReference type="SAM" id="MobiDB-lite"/>
    </source>
</evidence>
<evidence type="ECO:0000259" key="2">
    <source>
        <dbReference type="Pfam" id="PF09429"/>
    </source>
</evidence>
<comment type="caution">
    <text evidence="3">The sequence shown here is derived from an EMBL/GenBank/DDBJ whole genome shotgun (WGS) entry which is preliminary data.</text>
</comment>
<keyword evidence="4" id="KW-1185">Reference proteome</keyword>
<proteinExistence type="predicted"/>
<feature type="compositionally biased region" description="Basic and acidic residues" evidence="1">
    <location>
        <begin position="1"/>
        <end position="26"/>
    </location>
</feature>
<dbReference type="Proteomes" id="UP001175271">
    <property type="component" value="Unassembled WGS sequence"/>
</dbReference>